<evidence type="ECO:0000313" key="2">
    <source>
        <dbReference type="Proteomes" id="UP000320231"/>
    </source>
</evidence>
<dbReference type="EMBL" id="AP019514">
    <property type="protein sequence ID" value="BBI60521.1"/>
    <property type="molecule type" value="Genomic_DNA"/>
</dbReference>
<dbReference type="Proteomes" id="UP000320231">
    <property type="component" value="Chromosome"/>
</dbReference>
<accession>A0A455U7Q6</accession>
<proteinExistence type="predicted"/>
<dbReference type="KEGG" id="hsr:HSBAA_18270"/>
<evidence type="ECO:0000313" key="1">
    <source>
        <dbReference type="EMBL" id="BBI60521.1"/>
    </source>
</evidence>
<protein>
    <submittedName>
        <fullName evidence="1">Uncharacterized protein</fullName>
    </submittedName>
</protein>
<name>A0A455U7Q6_9GAMM</name>
<gene>
    <name evidence="1" type="ORF">HSBAA_18270</name>
</gene>
<sequence length="60" mass="6951">MTWVSFGKMANRLRSHLEGLYLHTRRPEDLANENSIFEDEEDIIVNESDETVNTLNKSAI</sequence>
<reference evidence="1 2" key="1">
    <citation type="journal article" date="2019" name="Microbiol. Resour. Announc.">
        <title>Complete Genome Sequence of Halomonas sulfidaeris Strain Esulfide1 Isolated from a Metal Sulfide Rock at a Depth of 2,200 Meters, Obtained Using Nanopore Sequencing.</title>
        <authorList>
            <person name="Saito M."/>
            <person name="Nishigata A."/>
            <person name="Galipon J."/>
            <person name="Arakawa K."/>
        </authorList>
    </citation>
    <scope>NUCLEOTIDE SEQUENCE [LARGE SCALE GENOMIC DNA]</scope>
    <source>
        <strain evidence="1 2">ATCC BAA-803</strain>
    </source>
</reference>
<organism evidence="1 2">
    <name type="scientific">Vreelandella sulfidaeris</name>
    <dbReference type="NCBI Taxonomy" id="115553"/>
    <lineage>
        <taxon>Bacteria</taxon>
        <taxon>Pseudomonadati</taxon>
        <taxon>Pseudomonadota</taxon>
        <taxon>Gammaproteobacteria</taxon>
        <taxon>Oceanospirillales</taxon>
        <taxon>Halomonadaceae</taxon>
        <taxon>Vreelandella</taxon>
    </lineage>
</organism>
<dbReference type="AlphaFoldDB" id="A0A455U7Q6"/>